<dbReference type="EMBL" id="FOGT01000024">
    <property type="protein sequence ID" value="SES40862.1"/>
    <property type="molecule type" value="Genomic_DNA"/>
</dbReference>
<dbReference type="PANTHER" id="PTHR43156">
    <property type="entry name" value="STAGE II SPORULATION PROTEIN E-RELATED"/>
    <property type="match status" value="1"/>
</dbReference>
<accession>A0A1H9X3X1</accession>
<dbReference type="Gene3D" id="3.60.40.10">
    <property type="entry name" value="PPM-type phosphatase domain"/>
    <property type="match status" value="1"/>
</dbReference>
<evidence type="ECO:0000256" key="2">
    <source>
        <dbReference type="SAM" id="Phobius"/>
    </source>
</evidence>
<reference evidence="5" key="1">
    <citation type="submission" date="2016-10" db="EMBL/GenBank/DDBJ databases">
        <authorList>
            <person name="Varghese N."/>
            <person name="Submissions S."/>
        </authorList>
    </citation>
    <scope>NUCLEOTIDE SEQUENCE [LARGE SCALE GENOMIC DNA]</scope>
    <source>
        <strain evidence="5">S9</strain>
    </source>
</reference>
<dbReference type="GO" id="GO:0004722">
    <property type="term" value="F:protein serine/threonine phosphatase activity"/>
    <property type="evidence" value="ECO:0007669"/>
    <property type="project" value="InterPro"/>
</dbReference>
<organism evidence="4 5">
    <name type="scientific">Salipaludibacillus aurantiacus</name>
    <dbReference type="NCBI Taxonomy" id="1601833"/>
    <lineage>
        <taxon>Bacteria</taxon>
        <taxon>Bacillati</taxon>
        <taxon>Bacillota</taxon>
        <taxon>Bacilli</taxon>
        <taxon>Bacillales</taxon>
        <taxon>Bacillaceae</taxon>
    </lineage>
</organism>
<dbReference type="NCBIfam" id="TIGR02865">
    <property type="entry name" value="spore_II_E"/>
    <property type="match status" value="1"/>
</dbReference>
<evidence type="ECO:0000313" key="5">
    <source>
        <dbReference type="Proteomes" id="UP000198571"/>
    </source>
</evidence>
<keyword evidence="2" id="KW-0472">Membrane</keyword>
<protein>
    <submittedName>
        <fullName evidence="4">Stage II sporulation protein E</fullName>
    </submittedName>
</protein>
<dbReference type="AlphaFoldDB" id="A0A1H9X3X1"/>
<dbReference type="PANTHER" id="PTHR43156:SF2">
    <property type="entry name" value="STAGE II SPORULATION PROTEIN E"/>
    <property type="match status" value="1"/>
</dbReference>
<evidence type="ECO:0000259" key="3">
    <source>
        <dbReference type="PROSITE" id="PS51746"/>
    </source>
</evidence>
<dbReference type="PROSITE" id="PS51746">
    <property type="entry name" value="PPM_2"/>
    <property type="match status" value="1"/>
</dbReference>
<dbReference type="InterPro" id="IPR014221">
    <property type="entry name" value="SpoII_E"/>
</dbReference>
<evidence type="ECO:0000313" key="4">
    <source>
        <dbReference type="EMBL" id="SES40862.1"/>
    </source>
</evidence>
<evidence type="ECO:0000256" key="1">
    <source>
        <dbReference type="ARBA" id="ARBA00022801"/>
    </source>
</evidence>
<dbReference type="InterPro" id="IPR036457">
    <property type="entry name" value="PPM-type-like_dom_sf"/>
</dbReference>
<dbReference type="Pfam" id="PF19732">
    <property type="entry name" value="SpoIIE_N"/>
    <property type="match status" value="1"/>
</dbReference>
<dbReference type="SMART" id="SM00332">
    <property type="entry name" value="PP2Cc"/>
    <property type="match status" value="1"/>
</dbReference>
<feature type="transmembrane region" description="Helical" evidence="2">
    <location>
        <begin position="201"/>
        <end position="221"/>
    </location>
</feature>
<proteinExistence type="predicted"/>
<dbReference type="SUPFAM" id="SSF81606">
    <property type="entry name" value="PP2C-like"/>
    <property type="match status" value="1"/>
</dbReference>
<feature type="domain" description="PPM-type phosphatase" evidence="3">
    <location>
        <begin position="601"/>
        <end position="811"/>
    </location>
</feature>
<dbReference type="SMART" id="SM00331">
    <property type="entry name" value="PP2C_SIG"/>
    <property type="match status" value="1"/>
</dbReference>
<keyword evidence="5" id="KW-1185">Reference proteome</keyword>
<feature type="transmembrane region" description="Helical" evidence="2">
    <location>
        <begin position="160"/>
        <end position="181"/>
    </location>
</feature>
<keyword evidence="2" id="KW-1133">Transmembrane helix</keyword>
<dbReference type="STRING" id="1601833.SAMN05518684_12439"/>
<dbReference type="Pfam" id="PF07228">
    <property type="entry name" value="SpoIIE"/>
    <property type="match status" value="1"/>
</dbReference>
<keyword evidence="1" id="KW-0378">Hydrolase</keyword>
<feature type="transmembrane region" description="Helical" evidence="2">
    <location>
        <begin position="95"/>
        <end position="122"/>
    </location>
</feature>
<keyword evidence="2" id="KW-0812">Transmembrane</keyword>
<sequence>MFERGGVSGVTKMNGQAVSPIGGLRGMTWRKKEESRPSAVKTKARIGNWKALLLIMGIGFLLGRAVILLQLLPFTIPFLAVIFKWRRSMTLPASFALIAGSTSLSFEYAGHTTMAILLYFLLQSIMLKVDKKDLFLPVTVFTVVAATRMISLSLQQEASLYHLFTASVEGALAMIITLIFLQSVPLFFERRKHLNLRHEEVICLVILIGSLLTGTVGWLIYQLSIEHMVARYIVLIFAFTGGATIGATAGVIMGLILSLANVAHLFSMSLLAFAGLLGGLLKEGRKLATASGLLVASLLMAMYADNQAPLTITLYESLVAVGLFLVTPKKWTDRLAGYIPGTTEHAQEQQKYLRKIRDMTAGKVEQFSELFLSLSRSFSFHDKNEVQAEKDREVDLFLSTVTETTCQTCMKKHQCWAKDFEKTYSLMERIAEDCEEHGKIKDRGLAASWRTHCLIDQKVVDTVNSKLKERDGEKRIRHQLLESRRLVADQLIGVSQVMGDFAKDIQREKKVHDQQEADIKESLEDIGIDVEMVDVYGLEPGNVDIEMVLPQNNYNEAEKVVAPLLTNILNEAIVVKFTEAVSSSGPETKVLFGSTKTFVVEQGVAHTAKGGKWVSGDSFSTMEIGEGKYALAISDGMGNGRRAHIESQETIDLLKRILLSGINETVAIKSINSVLSLRSNEEVFSTLDLGMIDLQTGIVKFLKVGSTPSYIKRGDQVMSIEAGNLPIGMIREVDVDVVSEQLKAGDLLIMMSDGIYEASKMVENKDIWMKRMIREMETNDPQEVADLLMERMIRESEGEIHDDMTVLAARIDHYAPKWATIASPAQNWA</sequence>
<feature type="transmembrane region" description="Helical" evidence="2">
    <location>
        <begin position="233"/>
        <end position="255"/>
    </location>
</feature>
<dbReference type="Proteomes" id="UP000198571">
    <property type="component" value="Unassembled WGS sequence"/>
</dbReference>
<dbReference type="InterPro" id="IPR052016">
    <property type="entry name" value="Bact_Sigma-Reg"/>
</dbReference>
<gene>
    <name evidence="4" type="ORF">SAMN05518684_12439</name>
</gene>
<feature type="transmembrane region" description="Helical" evidence="2">
    <location>
        <begin position="262"/>
        <end position="281"/>
    </location>
</feature>
<dbReference type="InterPro" id="IPR045768">
    <property type="entry name" value="SpoIIE_N"/>
</dbReference>
<feature type="transmembrane region" description="Helical" evidence="2">
    <location>
        <begin position="134"/>
        <end position="154"/>
    </location>
</feature>
<dbReference type="RefSeq" id="WP_245733245.1">
    <property type="nucleotide sequence ID" value="NZ_FOGT01000024.1"/>
</dbReference>
<dbReference type="InterPro" id="IPR001932">
    <property type="entry name" value="PPM-type_phosphatase-like_dom"/>
</dbReference>
<feature type="transmembrane region" description="Helical" evidence="2">
    <location>
        <begin position="51"/>
        <end position="83"/>
    </location>
</feature>
<name>A0A1H9X3X1_9BACI</name>